<evidence type="ECO:0000313" key="3">
    <source>
        <dbReference type="EMBL" id="MFC4989850.1"/>
    </source>
</evidence>
<feature type="transmembrane region" description="Helical" evidence="1">
    <location>
        <begin position="110"/>
        <end position="138"/>
    </location>
</feature>
<feature type="domain" description="DUF2062" evidence="2">
    <location>
        <begin position="21"/>
        <end position="149"/>
    </location>
</feature>
<dbReference type="EMBL" id="JBHSJG010000055">
    <property type="protein sequence ID" value="MFC4989850.1"/>
    <property type="molecule type" value="Genomic_DNA"/>
</dbReference>
<sequence length="169" mass="18342">MLLERLSVYRDRVRRAFTAALEEEHTDREIAASFALGTFITAMPTGGLGLGLFVVLAYYLEWVSKTAIFASAVVLNPLVKPVVYVASYQLGALAFGTEPVAVFDRPLADAAVTAVQLLVLGNLVIALVLAAAGYALSLRIAREHRRRRETGRPLSPAAAVSSFVDRLRR</sequence>
<reference evidence="3 4" key="1">
    <citation type="journal article" date="2019" name="Int. J. Syst. Evol. Microbiol.">
        <title>The Global Catalogue of Microorganisms (GCM) 10K type strain sequencing project: providing services to taxonomists for standard genome sequencing and annotation.</title>
        <authorList>
            <consortium name="The Broad Institute Genomics Platform"/>
            <consortium name="The Broad Institute Genome Sequencing Center for Infectious Disease"/>
            <person name="Wu L."/>
            <person name="Ma J."/>
        </authorList>
    </citation>
    <scope>NUCLEOTIDE SEQUENCE [LARGE SCALE GENOMIC DNA]</scope>
    <source>
        <strain evidence="3 4">CGMCC 1.15824</strain>
    </source>
</reference>
<dbReference type="Pfam" id="PF09835">
    <property type="entry name" value="DUF2062"/>
    <property type="match status" value="1"/>
</dbReference>
<comment type="caution">
    <text evidence="3">The sequence shown here is derived from an EMBL/GenBank/DDBJ whole genome shotgun (WGS) entry which is preliminary data.</text>
</comment>
<feature type="transmembrane region" description="Helical" evidence="1">
    <location>
        <begin position="67"/>
        <end position="90"/>
    </location>
</feature>
<protein>
    <submittedName>
        <fullName evidence="3">DUF2062 domain-containing protein</fullName>
    </submittedName>
</protein>
<dbReference type="PANTHER" id="PTHR40547">
    <property type="entry name" value="SLL0298 PROTEIN"/>
    <property type="match status" value="1"/>
</dbReference>
<keyword evidence="1" id="KW-0472">Membrane</keyword>
<dbReference type="Proteomes" id="UP001595925">
    <property type="component" value="Unassembled WGS sequence"/>
</dbReference>
<keyword evidence="4" id="KW-1185">Reference proteome</keyword>
<keyword evidence="1" id="KW-1133">Transmembrane helix</keyword>
<organism evidence="3 4">
    <name type="scientific">Saliphagus infecundisoli</name>
    <dbReference type="NCBI Taxonomy" id="1849069"/>
    <lineage>
        <taxon>Archaea</taxon>
        <taxon>Methanobacteriati</taxon>
        <taxon>Methanobacteriota</taxon>
        <taxon>Stenosarchaea group</taxon>
        <taxon>Halobacteria</taxon>
        <taxon>Halobacteriales</taxon>
        <taxon>Natrialbaceae</taxon>
        <taxon>Saliphagus</taxon>
    </lineage>
</organism>
<dbReference type="PANTHER" id="PTHR40547:SF1">
    <property type="entry name" value="SLL0298 PROTEIN"/>
    <property type="match status" value="1"/>
</dbReference>
<proteinExistence type="predicted"/>
<dbReference type="AlphaFoldDB" id="A0ABD5QJS5"/>
<evidence type="ECO:0000313" key="4">
    <source>
        <dbReference type="Proteomes" id="UP001595925"/>
    </source>
</evidence>
<dbReference type="InterPro" id="IPR018639">
    <property type="entry name" value="DUF2062"/>
</dbReference>
<accession>A0ABD5QJS5</accession>
<name>A0ABD5QJS5_9EURY</name>
<gene>
    <name evidence="3" type="ORF">ACFPFO_19210</name>
</gene>
<evidence type="ECO:0000259" key="2">
    <source>
        <dbReference type="Pfam" id="PF09835"/>
    </source>
</evidence>
<evidence type="ECO:0000256" key="1">
    <source>
        <dbReference type="SAM" id="Phobius"/>
    </source>
</evidence>
<dbReference type="RefSeq" id="WP_114578254.1">
    <property type="nucleotide sequence ID" value="NZ_JAIVEF010000008.1"/>
</dbReference>
<keyword evidence="1" id="KW-0812">Transmembrane</keyword>
<feature type="transmembrane region" description="Helical" evidence="1">
    <location>
        <begin position="30"/>
        <end position="60"/>
    </location>
</feature>